<proteinExistence type="predicted"/>
<feature type="region of interest" description="Disordered" evidence="2">
    <location>
        <begin position="296"/>
        <end position="321"/>
    </location>
</feature>
<dbReference type="InterPro" id="IPR024370">
    <property type="entry name" value="PBP_domain"/>
</dbReference>
<dbReference type="AlphaFoldDB" id="A0A3S0ZT54"/>
<dbReference type="Pfam" id="PF16258">
    <property type="entry name" value="DUF4912"/>
    <property type="match status" value="3"/>
</dbReference>
<dbReference type="PANTHER" id="PTHR30570">
    <property type="entry name" value="PERIPLASMIC PHOSPHATE BINDING COMPONENT OF PHOSPHATE ABC TRANSPORTER"/>
    <property type="match status" value="1"/>
</dbReference>
<feature type="domain" description="PBP" evidence="4">
    <location>
        <begin position="50"/>
        <end position="282"/>
    </location>
</feature>
<feature type="chain" id="PRO_5018556834" description="PBP domain-containing protein" evidence="3">
    <location>
        <begin position="28"/>
        <end position="804"/>
    </location>
</feature>
<dbReference type="RefSeq" id="WP_016876119.1">
    <property type="nucleotide sequence ID" value="NZ_AJLN01000153.1"/>
</dbReference>
<dbReference type="SUPFAM" id="SSF53850">
    <property type="entry name" value="Periplasmic binding protein-like II"/>
    <property type="match status" value="1"/>
</dbReference>
<dbReference type="PANTHER" id="PTHR30570:SF1">
    <property type="entry name" value="PHOSPHATE-BINDING PROTEIN PSTS"/>
    <property type="match status" value="1"/>
</dbReference>
<dbReference type="InterPro" id="IPR050811">
    <property type="entry name" value="Phosphate_ABC_transporter"/>
</dbReference>
<accession>A0A3S0ZT54</accession>
<evidence type="ECO:0000313" key="5">
    <source>
        <dbReference type="EMBL" id="RUR79156.1"/>
    </source>
</evidence>
<evidence type="ECO:0000256" key="3">
    <source>
        <dbReference type="SAM" id="SignalP"/>
    </source>
</evidence>
<protein>
    <recommendedName>
        <fullName evidence="4">PBP domain-containing protein</fullName>
    </recommendedName>
</protein>
<name>A0A3S0ZT54_CHLFR</name>
<dbReference type="Pfam" id="PF12849">
    <property type="entry name" value="PBP_like_2"/>
    <property type="match status" value="1"/>
</dbReference>
<evidence type="ECO:0000259" key="4">
    <source>
        <dbReference type="Pfam" id="PF12849"/>
    </source>
</evidence>
<reference evidence="5 6" key="1">
    <citation type="journal article" date="2019" name="Genome Biol. Evol.">
        <title>Day and night: Metabolic profiles and evolutionary relationships of six axenic non-marine cyanobacteria.</title>
        <authorList>
            <person name="Will S.E."/>
            <person name="Henke P."/>
            <person name="Boedeker C."/>
            <person name="Huang S."/>
            <person name="Brinkmann H."/>
            <person name="Rohde M."/>
            <person name="Jarek M."/>
            <person name="Friedl T."/>
            <person name="Seufert S."/>
            <person name="Schumacher M."/>
            <person name="Overmann J."/>
            <person name="Neumann-Schaal M."/>
            <person name="Petersen J."/>
        </authorList>
    </citation>
    <scope>NUCLEOTIDE SEQUENCE [LARGE SCALE GENOMIC DNA]</scope>
    <source>
        <strain evidence="5 6">PCC 6912</strain>
    </source>
</reference>
<evidence type="ECO:0000256" key="1">
    <source>
        <dbReference type="ARBA" id="ARBA00022729"/>
    </source>
</evidence>
<dbReference type="EMBL" id="RSCJ01000013">
    <property type="protein sequence ID" value="RUR79156.1"/>
    <property type="molecule type" value="Genomic_DNA"/>
</dbReference>
<feature type="signal peptide" evidence="3">
    <location>
        <begin position="1"/>
        <end position="27"/>
    </location>
</feature>
<dbReference type="Gene3D" id="3.40.190.10">
    <property type="entry name" value="Periplasmic binding protein-like II"/>
    <property type="match status" value="2"/>
</dbReference>
<organism evidence="5 6">
    <name type="scientific">Chlorogloeopsis fritschii PCC 6912</name>
    <dbReference type="NCBI Taxonomy" id="211165"/>
    <lineage>
        <taxon>Bacteria</taxon>
        <taxon>Bacillati</taxon>
        <taxon>Cyanobacteriota</taxon>
        <taxon>Cyanophyceae</taxon>
        <taxon>Nostocales</taxon>
        <taxon>Chlorogloeopsidaceae</taxon>
        <taxon>Chlorogloeopsis</taxon>
    </lineage>
</organism>
<evidence type="ECO:0000313" key="6">
    <source>
        <dbReference type="Proteomes" id="UP000268857"/>
    </source>
</evidence>
<keyword evidence="1 3" id="KW-0732">Signal</keyword>
<sequence>MVRQQISLASVATILALGTASSSSAVAFIVRPVLAQSSGISTSFPVPQSIPGGTQVQIDGTTSMEKINQALAEQFKAKFPGTDVNINYNGTDASVQALRDGKIDLAAIARSLTEAEKAQGLANIPIARNKIAVIVGKDNPFKNSLTSEQFAKIFRGEITNWSQVGGSPQAIRLIDRPEDSELRQALQNYPVFQKAPFKTGANAVKVTKDSTEAVIEKLGTDGISYAIANQAINNPNVQIVPLHNVPPTDPRYPFSQPLGYAYQKTDPSPAATAFLGYATAPENKQIVEGATAAIAAPEATTPPTTETTTPPTTTPATTATTESQREFPWWWLLLIPLLGGLLWWLSRRTTAPASTHTPVATPVPTPATTPKSRIILTPRTCKNAYAYWEVPNQVKADLQKQGGHKLKLRLHDVTDIDMDRQTPHSTKEFDCDPRAQDLHIPIATDNRDYIAELGYDTYSDRWLTIARSAPVRVPACQPSGGVPTVAAANSLVSDRSLTTDESRLIMVPRNSKDAYAYWEVSEARKAELRRQGGQKLALRVYDTTGIDLEQQPAHRVREIECDEQTSDLHIPIAESDRDYVAELGYLTANGRWLKLARSVPVKVPYTFSQDSTARLSNDGANSERVENISKATTNIAGDIANQVGGTIAGGTAAVVGIGEAARSFVDRGQSNRGDDVWQQAAVHLRTDDTQPAMKDDCRIILVPRNSRDAYAYWEVADEYKAAARQQGGRRLVLRVHDVTNLDIDNQPPHSTHEYGCDERDQDKHIPIQVSDRDYITELGYYTDDNRWLRIIRSFHVRVPSDRGA</sequence>
<dbReference type="STRING" id="211165.GCA_000317285_06673"/>
<keyword evidence="6" id="KW-1185">Reference proteome</keyword>
<dbReference type="Proteomes" id="UP000268857">
    <property type="component" value="Unassembled WGS sequence"/>
</dbReference>
<dbReference type="OrthoDB" id="454818at2"/>
<gene>
    <name evidence="5" type="ORF">PCC6912_33300</name>
</gene>
<evidence type="ECO:0000256" key="2">
    <source>
        <dbReference type="SAM" id="MobiDB-lite"/>
    </source>
</evidence>
<dbReference type="InterPro" id="IPR032585">
    <property type="entry name" value="DUF4912"/>
</dbReference>
<comment type="caution">
    <text evidence="5">The sequence shown here is derived from an EMBL/GenBank/DDBJ whole genome shotgun (WGS) entry which is preliminary data.</text>
</comment>